<dbReference type="GO" id="GO:0005886">
    <property type="term" value="C:plasma membrane"/>
    <property type="evidence" value="ECO:0007669"/>
    <property type="project" value="UniProtKB-SubCell"/>
</dbReference>
<dbReference type="GeneTree" id="ENSGT00940000163142"/>
<keyword evidence="7" id="KW-1015">Disulfide bond</keyword>
<evidence type="ECO:0000256" key="6">
    <source>
        <dbReference type="ARBA" id="ARBA00023136"/>
    </source>
</evidence>
<dbReference type="FunFam" id="1.20.1070.10:FF:000012">
    <property type="entry name" value="Olfactory receptor"/>
    <property type="match status" value="1"/>
</dbReference>
<keyword evidence="11" id="KW-0716">Sensory transduction</keyword>
<protein>
    <recommendedName>
        <fullName evidence="11">Olfactory receptor</fullName>
    </recommendedName>
</protein>
<dbReference type="PROSITE" id="PS00237">
    <property type="entry name" value="G_PROTEIN_RECEP_F1_1"/>
    <property type="match status" value="1"/>
</dbReference>
<organism evidence="13 14">
    <name type="scientific">Sphenodon punctatus</name>
    <name type="common">Tuatara</name>
    <name type="synonym">Hatteria punctata</name>
    <dbReference type="NCBI Taxonomy" id="8508"/>
    <lineage>
        <taxon>Eukaryota</taxon>
        <taxon>Metazoa</taxon>
        <taxon>Chordata</taxon>
        <taxon>Craniata</taxon>
        <taxon>Vertebrata</taxon>
        <taxon>Euteleostomi</taxon>
        <taxon>Lepidosauria</taxon>
        <taxon>Sphenodontia</taxon>
        <taxon>Sphenodontidae</taxon>
        <taxon>Sphenodon</taxon>
    </lineage>
</organism>
<evidence type="ECO:0000256" key="8">
    <source>
        <dbReference type="ARBA" id="ARBA00023170"/>
    </source>
</evidence>
<comment type="subcellular location">
    <subcellularLocation>
        <location evidence="11">Cell membrane</location>
        <topology evidence="11">Multi-pass membrane protein</topology>
    </subcellularLocation>
    <subcellularLocation>
        <location evidence="1">Membrane</location>
        <topology evidence="1">Multi-pass membrane protein</topology>
    </subcellularLocation>
</comment>
<sequence>MEEGNWTMVKDFVLLGLSQPREVQLFLFSLFLIFYLLILPVNILIIVTIMSDPCLTNPMYFFLANLAFLDICYCSVTPPKMLADLFCSRNAISYGGCITQLFFIHLLGGGEMSLIFGMAFDRYVAICHPLHYAKVVTRAVCWVLVVFAWVIGFLHSITQVIFIVQLPFCGPNKIDSFFCDITQVIKLACTDTYTVEFIMFFTSGMGSLLCFIFLLISYGVLLLKVKTGSSQGKSKATSTCITHIIIIFIMFGPAIYIYCRPFQDFPLDKVVAVFHTMVFPLMNPMIYTLRNKKIKHAMWRIMIHIYCK</sequence>
<keyword evidence="4 11" id="KW-1133">Transmembrane helix</keyword>
<reference evidence="13" key="1">
    <citation type="submission" date="2025-08" db="UniProtKB">
        <authorList>
            <consortium name="Ensembl"/>
        </authorList>
    </citation>
    <scope>IDENTIFICATION</scope>
</reference>
<evidence type="ECO:0000256" key="10">
    <source>
        <dbReference type="RuleBase" id="RU000688"/>
    </source>
</evidence>
<dbReference type="AlphaFoldDB" id="A0A8D0G5L7"/>
<dbReference type="InterPro" id="IPR017452">
    <property type="entry name" value="GPCR_Rhodpsn_7TM"/>
</dbReference>
<feature type="transmembrane region" description="Helical" evidence="11">
    <location>
        <begin position="197"/>
        <end position="223"/>
    </location>
</feature>
<feature type="transmembrane region" description="Helical" evidence="11">
    <location>
        <begin position="98"/>
        <end position="120"/>
    </location>
</feature>
<feature type="domain" description="G-protein coupled receptors family 1 profile" evidence="12">
    <location>
        <begin position="41"/>
        <end position="287"/>
    </location>
</feature>
<dbReference type="GO" id="GO:0004984">
    <property type="term" value="F:olfactory receptor activity"/>
    <property type="evidence" value="ECO:0007669"/>
    <property type="project" value="InterPro"/>
</dbReference>
<keyword evidence="6 11" id="KW-0472">Membrane</keyword>
<dbReference type="Gene3D" id="1.20.1070.10">
    <property type="entry name" value="Rhodopsin 7-helix transmembrane proteins"/>
    <property type="match status" value="1"/>
</dbReference>
<keyword evidence="5 10" id="KW-0297">G-protein coupled receptor</keyword>
<feature type="transmembrane region" description="Helical" evidence="11">
    <location>
        <begin position="25"/>
        <end position="47"/>
    </location>
</feature>
<keyword evidence="8 10" id="KW-0675">Receptor</keyword>
<dbReference type="PANTHER" id="PTHR48002">
    <property type="entry name" value="OLFACTORY RECEPTOR"/>
    <property type="match status" value="1"/>
</dbReference>
<keyword evidence="11" id="KW-1003">Cell membrane</keyword>
<proteinExistence type="inferred from homology"/>
<dbReference type="InterPro" id="IPR000725">
    <property type="entry name" value="Olfact_rcpt"/>
</dbReference>
<dbReference type="GO" id="GO:0004930">
    <property type="term" value="F:G protein-coupled receptor activity"/>
    <property type="evidence" value="ECO:0007669"/>
    <property type="project" value="UniProtKB-KW"/>
</dbReference>
<keyword evidence="3 10" id="KW-0812">Transmembrane</keyword>
<dbReference type="Pfam" id="PF13853">
    <property type="entry name" value="7tm_4"/>
    <property type="match status" value="1"/>
</dbReference>
<evidence type="ECO:0000313" key="14">
    <source>
        <dbReference type="Proteomes" id="UP000694392"/>
    </source>
</evidence>
<dbReference type="Ensembl" id="ENSSPUT00000003812.1">
    <property type="protein sequence ID" value="ENSSPUP00000003589.1"/>
    <property type="gene ID" value="ENSSPUG00000002741.1"/>
</dbReference>
<dbReference type="Proteomes" id="UP000694392">
    <property type="component" value="Unplaced"/>
</dbReference>
<evidence type="ECO:0000256" key="11">
    <source>
        <dbReference type="RuleBase" id="RU363047"/>
    </source>
</evidence>
<feature type="transmembrane region" description="Helical" evidence="11">
    <location>
        <begin position="59"/>
        <end position="78"/>
    </location>
</feature>
<comment type="similarity">
    <text evidence="2 10">Belongs to the G-protein coupled receptor 1 family.</text>
</comment>
<evidence type="ECO:0000256" key="7">
    <source>
        <dbReference type="ARBA" id="ARBA00023157"/>
    </source>
</evidence>
<evidence type="ECO:0000256" key="5">
    <source>
        <dbReference type="ARBA" id="ARBA00023040"/>
    </source>
</evidence>
<reference evidence="13" key="2">
    <citation type="submission" date="2025-09" db="UniProtKB">
        <authorList>
            <consortium name="Ensembl"/>
        </authorList>
    </citation>
    <scope>IDENTIFICATION</scope>
</reference>
<accession>A0A8D0G5L7</accession>
<evidence type="ECO:0000256" key="1">
    <source>
        <dbReference type="ARBA" id="ARBA00004141"/>
    </source>
</evidence>
<name>A0A8D0G5L7_SPHPU</name>
<evidence type="ECO:0000313" key="13">
    <source>
        <dbReference type="Ensembl" id="ENSSPUP00000003589.1"/>
    </source>
</evidence>
<dbReference type="SUPFAM" id="SSF81321">
    <property type="entry name" value="Family A G protein-coupled receptor-like"/>
    <property type="match status" value="1"/>
</dbReference>
<dbReference type="PRINTS" id="PR00237">
    <property type="entry name" value="GPCRRHODOPSN"/>
</dbReference>
<keyword evidence="14" id="KW-1185">Reference proteome</keyword>
<evidence type="ECO:0000256" key="2">
    <source>
        <dbReference type="ARBA" id="ARBA00010663"/>
    </source>
</evidence>
<feature type="transmembrane region" description="Helical" evidence="11">
    <location>
        <begin position="235"/>
        <end position="258"/>
    </location>
</feature>
<dbReference type="InterPro" id="IPR000276">
    <property type="entry name" value="GPCR_Rhodpsn"/>
</dbReference>
<dbReference type="PRINTS" id="PR00245">
    <property type="entry name" value="OLFACTORYR"/>
</dbReference>
<dbReference type="InterPro" id="IPR050427">
    <property type="entry name" value="Olfactory_Receptors"/>
</dbReference>
<dbReference type="OMA" id="IFHTVVF"/>
<evidence type="ECO:0000256" key="3">
    <source>
        <dbReference type="ARBA" id="ARBA00022692"/>
    </source>
</evidence>
<feature type="transmembrane region" description="Helical" evidence="11">
    <location>
        <begin position="140"/>
        <end position="164"/>
    </location>
</feature>
<evidence type="ECO:0000256" key="9">
    <source>
        <dbReference type="ARBA" id="ARBA00023224"/>
    </source>
</evidence>
<dbReference type="PROSITE" id="PS50262">
    <property type="entry name" value="G_PROTEIN_RECEP_F1_2"/>
    <property type="match status" value="1"/>
</dbReference>
<feature type="transmembrane region" description="Helical" evidence="11">
    <location>
        <begin position="270"/>
        <end position="289"/>
    </location>
</feature>
<keyword evidence="9 10" id="KW-0807">Transducer</keyword>
<keyword evidence="11" id="KW-0552">Olfaction</keyword>
<evidence type="ECO:0000256" key="4">
    <source>
        <dbReference type="ARBA" id="ARBA00022989"/>
    </source>
</evidence>
<evidence type="ECO:0000259" key="12">
    <source>
        <dbReference type="PROSITE" id="PS50262"/>
    </source>
</evidence>